<dbReference type="OrthoDB" id="9793147at2"/>
<dbReference type="InterPro" id="IPR011051">
    <property type="entry name" value="RmlC_Cupin_sf"/>
</dbReference>
<reference evidence="2" key="1">
    <citation type="submission" date="2018-08" db="EMBL/GenBank/DDBJ databases">
        <authorList>
            <person name="Kim S.-J."/>
            <person name="Jung G.-Y."/>
        </authorList>
    </citation>
    <scope>NUCLEOTIDE SEQUENCE [LARGE SCALE GENOMIC DNA]</scope>
    <source>
        <strain evidence="2">GY_H</strain>
    </source>
</reference>
<comment type="caution">
    <text evidence="1">The sequence shown here is derived from an EMBL/GenBank/DDBJ whole genome shotgun (WGS) entry which is preliminary data.</text>
</comment>
<dbReference type="SUPFAM" id="SSF51182">
    <property type="entry name" value="RmlC-like cupins"/>
    <property type="match status" value="1"/>
</dbReference>
<evidence type="ECO:0000313" key="2">
    <source>
        <dbReference type="Proteomes" id="UP000263993"/>
    </source>
</evidence>
<dbReference type="InterPro" id="IPR014710">
    <property type="entry name" value="RmlC-like_jellyroll"/>
</dbReference>
<sequence>MPFNKPHLEFFPLDMNSGWETPPGYPSGIKQKILASDIDETKKTGSRSRLLRFDPGAFSTVPFVHDHWEEVFLFTGDLTVGNDKDGKGGEPFAPLTYACRPPGVYHGPFKSEKGCILFEIHYYDESKK</sequence>
<dbReference type="EMBL" id="QRGO01000001">
    <property type="protein sequence ID" value="RDV04562.1"/>
    <property type="molecule type" value="Genomic_DNA"/>
</dbReference>
<keyword evidence="2" id="KW-1185">Reference proteome</keyword>
<dbReference type="Proteomes" id="UP000263993">
    <property type="component" value="Unassembled WGS sequence"/>
</dbReference>
<gene>
    <name evidence="1" type="ORF">DXH78_08280</name>
</gene>
<dbReference type="Gene3D" id="2.60.120.10">
    <property type="entry name" value="Jelly Rolls"/>
    <property type="match status" value="1"/>
</dbReference>
<organism evidence="1 2">
    <name type="scientific">Undibacter mobilis</name>
    <dbReference type="NCBI Taxonomy" id="2292256"/>
    <lineage>
        <taxon>Bacteria</taxon>
        <taxon>Pseudomonadati</taxon>
        <taxon>Pseudomonadota</taxon>
        <taxon>Alphaproteobacteria</taxon>
        <taxon>Hyphomicrobiales</taxon>
        <taxon>Nitrobacteraceae</taxon>
        <taxon>Undibacter</taxon>
    </lineage>
</organism>
<accession>A0A371BAJ6</accession>
<name>A0A371BAJ6_9BRAD</name>
<proteinExistence type="predicted"/>
<protein>
    <submittedName>
        <fullName evidence="1">Cupin</fullName>
    </submittedName>
</protein>
<dbReference type="AlphaFoldDB" id="A0A371BAJ6"/>
<evidence type="ECO:0000313" key="1">
    <source>
        <dbReference type="EMBL" id="RDV04562.1"/>
    </source>
</evidence>
<dbReference type="RefSeq" id="WP_115516587.1">
    <property type="nucleotide sequence ID" value="NZ_QRGO01000001.1"/>
</dbReference>